<gene>
    <name evidence="2" type="ORF">Tci_281926</name>
</gene>
<organism evidence="2">
    <name type="scientific">Tanacetum cinerariifolium</name>
    <name type="common">Dalmatian daisy</name>
    <name type="synonym">Chrysanthemum cinerariifolium</name>
    <dbReference type="NCBI Taxonomy" id="118510"/>
    <lineage>
        <taxon>Eukaryota</taxon>
        <taxon>Viridiplantae</taxon>
        <taxon>Streptophyta</taxon>
        <taxon>Embryophyta</taxon>
        <taxon>Tracheophyta</taxon>
        <taxon>Spermatophyta</taxon>
        <taxon>Magnoliopsida</taxon>
        <taxon>eudicotyledons</taxon>
        <taxon>Gunneridae</taxon>
        <taxon>Pentapetalae</taxon>
        <taxon>asterids</taxon>
        <taxon>campanulids</taxon>
        <taxon>Asterales</taxon>
        <taxon>Asteraceae</taxon>
        <taxon>Asteroideae</taxon>
        <taxon>Anthemideae</taxon>
        <taxon>Anthemidinae</taxon>
        <taxon>Tanacetum</taxon>
    </lineage>
</organism>
<sequence length="137" mass="15023">VVSSVIGEILSIEARDMDTKLLRALESNNTLTRCWFSRNIPVTTFWSRGWSFVSVVPSQMTHLVASITLDNARSYVMQVSIVVAVVLVIVDTIIGIVVVVVGAPCIIKLAFLITGSLHGTTLYYLIHQPLGYVDGFL</sequence>
<dbReference type="AlphaFoldDB" id="A0A699H063"/>
<evidence type="ECO:0000256" key="1">
    <source>
        <dbReference type="SAM" id="Phobius"/>
    </source>
</evidence>
<feature type="non-terminal residue" evidence="2">
    <location>
        <position position="1"/>
    </location>
</feature>
<keyword evidence="1" id="KW-0472">Membrane</keyword>
<dbReference type="EMBL" id="BKCJ010089441">
    <property type="protein sequence ID" value="GEX09951.1"/>
    <property type="molecule type" value="Genomic_DNA"/>
</dbReference>
<proteinExistence type="predicted"/>
<accession>A0A699H063</accession>
<feature type="transmembrane region" description="Helical" evidence="1">
    <location>
        <begin position="75"/>
        <end position="102"/>
    </location>
</feature>
<feature type="transmembrane region" description="Helical" evidence="1">
    <location>
        <begin position="109"/>
        <end position="126"/>
    </location>
</feature>
<evidence type="ECO:0000313" key="2">
    <source>
        <dbReference type="EMBL" id="GEX09951.1"/>
    </source>
</evidence>
<keyword evidence="1" id="KW-0812">Transmembrane</keyword>
<name>A0A699H063_TANCI</name>
<protein>
    <submittedName>
        <fullName evidence="2">Uncharacterized protein</fullName>
    </submittedName>
</protein>
<reference evidence="2" key="1">
    <citation type="journal article" date="2019" name="Sci. Rep.">
        <title>Draft genome of Tanacetum cinerariifolium, the natural source of mosquito coil.</title>
        <authorList>
            <person name="Yamashiro T."/>
            <person name="Shiraishi A."/>
            <person name="Satake H."/>
            <person name="Nakayama K."/>
        </authorList>
    </citation>
    <scope>NUCLEOTIDE SEQUENCE</scope>
</reference>
<comment type="caution">
    <text evidence="2">The sequence shown here is derived from an EMBL/GenBank/DDBJ whole genome shotgun (WGS) entry which is preliminary data.</text>
</comment>
<keyword evidence="1" id="KW-1133">Transmembrane helix</keyword>